<name>A0A2I0VVS4_9ASPA</name>
<protein>
    <submittedName>
        <fullName evidence="2">Uncharacterized protein</fullName>
    </submittedName>
</protein>
<gene>
    <name evidence="2" type="ORF">MA16_Dca016238</name>
</gene>
<reference evidence="2 3" key="1">
    <citation type="journal article" date="2016" name="Sci. Rep.">
        <title>The Dendrobium catenatum Lindl. genome sequence provides insights into polysaccharide synthase, floral development and adaptive evolution.</title>
        <authorList>
            <person name="Zhang G.Q."/>
            <person name="Xu Q."/>
            <person name="Bian C."/>
            <person name="Tsai W.C."/>
            <person name="Yeh C.M."/>
            <person name="Liu K.W."/>
            <person name="Yoshida K."/>
            <person name="Zhang L.S."/>
            <person name="Chang S.B."/>
            <person name="Chen F."/>
            <person name="Shi Y."/>
            <person name="Su Y.Y."/>
            <person name="Zhang Y.Q."/>
            <person name="Chen L.J."/>
            <person name="Yin Y."/>
            <person name="Lin M."/>
            <person name="Huang H."/>
            <person name="Deng H."/>
            <person name="Wang Z.W."/>
            <person name="Zhu S.L."/>
            <person name="Zhao X."/>
            <person name="Deng C."/>
            <person name="Niu S.C."/>
            <person name="Huang J."/>
            <person name="Wang M."/>
            <person name="Liu G.H."/>
            <person name="Yang H.J."/>
            <person name="Xiao X.J."/>
            <person name="Hsiao Y.Y."/>
            <person name="Wu W.L."/>
            <person name="Chen Y.Y."/>
            <person name="Mitsuda N."/>
            <person name="Ohme-Takagi M."/>
            <person name="Luo Y.B."/>
            <person name="Van de Peer Y."/>
            <person name="Liu Z.J."/>
        </authorList>
    </citation>
    <scope>NUCLEOTIDE SEQUENCE [LARGE SCALE GENOMIC DNA]</scope>
    <source>
        <tissue evidence="2">The whole plant</tissue>
    </source>
</reference>
<reference evidence="2 3" key="2">
    <citation type="journal article" date="2017" name="Nature">
        <title>The Apostasia genome and the evolution of orchids.</title>
        <authorList>
            <person name="Zhang G.Q."/>
            <person name="Liu K.W."/>
            <person name="Li Z."/>
            <person name="Lohaus R."/>
            <person name="Hsiao Y.Y."/>
            <person name="Niu S.C."/>
            <person name="Wang J.Y."/>
            <person name="Lin Y.C."/>
            <person name="Xu Q."/>
            <person name="Chen L.J."/>
            <person name="Yoshida K."/>
            <person name="Fujiwara S."/>
            <person name="Wang Z.W."/>
            <person name="Zhang Y.Q."/>
            <person name="Mitsuda N."/>
            <person name="Wang M."/>
            <person name="Liu G.H."/>
            <person name="Pecoraro L."/>
            <person name="Huang H.X."/>
            <person name="Xiao X.J."/>
            <person name="Lin M."/>
            <person name="Wu X.Y."/>
            <person name="Wu W.L."/>
            <person name="Chen Y.Y."/>
            <person name="Chang S.B."/>
            <person name="Sakamoto S."/>
            <person name="Ohme-Takagi M."/>
            <person name="Yagi M."/>
            <person name="Zeng S.J."/>
            <person name="Shen C.Y."/>
            <person name="Yeh C.M."/>
            <person name="Luo Y.B."/>
            <person name="Tsai W.C."/>
            <person name="Van de Peer Y."/>
            <person name="Liu Z.J."/>
        </authorList>
    </citation>
    <scope>NUCLEOTIDE SEQUENCE [LARGE SCALE GENOMIC DNA]</scope>
    <source>
        <tissue evidence="2">The whole plant</tissue>
    </source>
</reference>
<evidence type="ECO:0000313" key="2">
    <source>
        <dbReference type="EMBL" id="PKU67514.1"/>
    </source>
</evidence>
<dbReference type="EMBL" id="KZ503190">
    <property type="protein sequence ID" value="PKU67514.1"/>
    <property type="molecule type" value="Genomic_DNA"/>
</dbReference>
<proteinExistence type="predicted"/>
<dbReference type="AlphaFoldDB" id="A0A2I0VVS4"/>
<dbReference type="Proteomes" id="UP000233837">
    <property type="component" value="Unassembled WGS sequence"/>
</dbReference>
<evidence type="ECO:0000313" key="3">
    <source>
        <dbReference type="Proteomes" id="UP000233837"/>
    </source>
</evidence>
<dbReference type="PROSITE" id="PS51257">
    <property type="entry name" value="PROKAR_LIPOPROTEIN"/>
    <property type="match status" value="1"/>
</dbReference>
<evidence type="ECO:0000256" key="1">
    <source>
        <dbReference type="SAM" id="MobiDB-lite"/>
    </source>
</evidence>
<accession>A0A2I0VVS4</accession>
<keyword evidence="3" id="KW-1185">Reference proteome</keyword>
<feature type="region of interest" description="Disordered" evidence="1">
    <location>
        <begin position="23"/>
        <end position="42"/>
    </location>
</feature>
<organism evidence="2 3">
    <name type="scientific">Dendrobium catenatum</name>
    <dbReference type="NCBI Taxonomy" id="906689"/>
    <lineage>
        <taxon>Eukaryota</taxon>
        <taxon>Viridiplantae</taxon>
        <taxon>Streptophyta</taxon>
        <taxon>Embryophyta</taxon>
        <taxon>Tracheophyta</taxon>
        <taxon>Spermatophyta</taxon>
        <taxon>Magnoliopsida</taxon>
        <taxon>Liliopsida</taxon>
        <taxon>Asparagales</taxon>
        <taxon>Orchidaceae</taxon>
        <taxon>Epidendroideae</taxon>
        <taxon>Malaxideae</taxon>
        <taxon>Dendrobiinae</taxon>
        <taxon>Dendrobium</taxon>
    </lineage>
</organism>
<sequence length="59" mass="6355">MDRLDDVDFLAVTWILSSPPTSASACKKSRPASREMTSKSTQNETIEAAVSGNLSAIRI</sequence>